<feature type="domain" description="AMP-dependent synthetase/ligase" evidence="1">
    <location>
        <begin position="195"/>
        <end position="277"/>
    </location>
</feature>
<evidence type="ECO:0000313" key="3">
    <source>
        <dbReference type="Proteomes" id="UP001148313"/>
    </source>
</evidence>
<evidence type="ECO:0000313" key="2">
    <source>
        <dbReference type="EMBL" id="MDA4845097.1"/>
    </source>
</evidence>
<protein>
    <submittedName>
        <fullName evidence="2">AMP-binding protein</fullName>
    </submittedName>
</protein>
<dbReference type="EMBL" id="JAPJZH010000003">
    <property type="protein sequence ID" value="MDA4845097.1"/>
    <property type="molecule type" value="Genomic_DNA"/>
</dbReference>
<dbReference type="Gene3D" id="3.40.50.12780">
    <property type="entry name" value="N-terminal domain of ligase-like"/>
    <property type="match status" value="1"/>
</dbReference>
<proteinExistence type="predicted"/>
<reference evidence="2" key="1">
    <citation type="submission" date="2022-11" db="EMBL/GenBank/DDBJ databases">
        <title>Hoeflea poritis sp. nov., isolated from scleractinian coral Porites lutea.</title>
        <authorList>
            <person name="Zhang G."/>
            <person name="Wei Q."/>
            <person name="Cai L."/>
        </authorList>
    </citation>
    <scope>NUCLEOTIDE SEQUENCE</scope>
    <source>
        <strain evidence="2">E7-10</strain>
    </source>
</reference>
<comment type="caution">
    <text evidence="2">The sequence shown here is derived from an EMBL/GenBank/DDBJ whole genome shotgun (WGS) entry which is preliminary data.</text>
</comment>
<dbReference type="Proteomes" id="UP001148313">
    <property type="component" value="Unassembled WGS sequence"/>
</dbReference>
<gene>
    <name evidence="2" type="ORF">OOZ53_07025</name>
</gene>
<name>A0ABT4VK68_9HYPH</name>
<dbReference type="InterPro" id="IPR000873">
    <property type="entry name" value="AMP-dep_synth/lig_dom"/>
</dbReference>
<organism evidence="2 3">
    <name type="scientific">Hoeflea poritis</name>
    <dbReference type="NCBI Taxonomy" id="2993659"/>
    <lineage>
        <taxon>Bacteria</taxon>
        <taxon>Pseudomonadati</taxon>
        <taxon>Pseudomonadota</taxon>
        <taxon>Alphaproteobacteria</taxon>
        <taxon>Hyphomicrobiales</taxon>
        <taxon>Rhizobiaceae</taxon>
        <taxon>Hoeflea</taxon>
    </lineage>
</organism>
<dbReference type="SUPFAM" id="SSF56801">
    <property type="entry name" value="Acetyl-CoA synthetase-like"/>
    <property type="match status" value="1"/>
</dbReference>
<dbReference type="InterPro" id="IPR042099">
    <property type="entry name" value="ANL_N_sf"/>
</dbReference>
<evidence type="ECO:0000259" key="1">
    <source>
        <dbReference type="Pfam" id="PF00501"/>
    </source>
</evidence>
<sequence>MGETAALAHRLPARTDTLLSLIDHWAKAFPGAPALGALDYAALRNESTHDGDTAALTTVESHDPLVAVPSTLIGLADGAVAFSAQTPAGNPSPGELLFPVRRDLKETDFVRMPQNRLIAMAMALAKRYEFSRDDRIYLSGPFDDPGTWLALVAAIYAGTPISLDPEGATLLWILDGSDAVVDSRTRVLHLRTTSETFADMHRRHPELTLVNGLALPEGCGLPICSDPRDPPHTVSTTLGRPLGGTEVMIVDPRTGMDRLLYEAGEVWLRGKGLMTGYASGSRAFEAARFLPTGILGYLDSEGRLVLSDGKSDLDAIHDDDDDDADTG</sequence>
<dbReference type="Pfam" id="PF00501">
    <property type="entry name" value="AMP-binding"/>
    <property type="match status" value="1"/>
</dbReference>
<dbReference type="RefSeq" id="WP_271088659.1">
    <property type="nucleotide sequence ID" value="NZ_JAPJZH010000003.1"/>
</dbReference>
<accession>A0ABT4VK68</accession>
<dbReference type="PANTHER" id="PTHR24096">
    <property type="entry name" value="LONG-CHAIN-FATTY-ACID--COA LIGASE"/>
    <property type="match status" value="1"/>
</dbReference>
<keyword evidence="3" id="KW-1185">Reference proteome</keyword>